<evidence type="ECO:0000256" key="3">
    <source>
        <dbReference type="ARBA" id="ARBA00022729"/>
    </source>
</evidence>
<comment type="caution">
    <text evidence="5">The sequence shown here is derived from an EMBL/GenBank/DDBJ whole genome shotgun (WGS) entry which is preliminary data.</text>
</comment>
<evidence type="ECO:0000313" key="6">
    <source>
        <dbReference type="Proteomes" id="UP000019249"/>
    </source>
</evidence>
<keyword evidence="3 4" id="KW-0732">Signal</keyword>
<dbReference type="RefSeq" id="WP_036095582.1">
    <property type="nucleotide sequence ID" value="NZ_AODF01000001.1"/>
</dbReference>
<dbReference type="PROSITE" id="PS51257">
    <property type="entry name" value="PROKAR_LIPOPROTEIN"/>
    <property type="match status" value="1"/>
</dbReference>
<dbReference type="Pfam" id="PF01547">
    <property type="entry name" value="SBP_bac_1"/>
    <property type="match status" value="1"/>
</dbReference>
<evidence type="ECO:0000256" key="2">
    <source>
        <dbReference type="ARBA" id="ARBA00022448"/>
    </source>
</evidence>
<evidence type="ECO:0000256" key="4">
    <source>
        <dbReference type="SAM" id="SignalP"/>
    </source>
</evidence>
<evidence type="ECO:0000313" key="5">
    <source>
        <dbReference type="EMBL" id="EUJ33704.1"/>
    </source>
</evidence>
<dbReference type="EMBL" id="AODF01000001">
    <property type="protein sequence ID" value="EUJ33704.1"/>
    <property type="molecule type" value="Genomic_DNA"/>
</dbReference>
<dbReference type="Gene3D" id="3.40.190.10">
    <property type="entry name" value="Periplasmic binding protein-like II"/>
    <property type="match status" value="1"/>
</dbReference>
<dbReference type="PANTHER" id="PTHR30061">
    <property type="entry name" value="MALTOSE-BINDING PERIPLASMIC PROTEIN"/>
    <property type="match status" value="1"/>
</dbReference>
<reference evidence="5 6" key="1">
    <citation type="journal article" date="2014" name="Int. J. Syst. Evol. Microbiol.">
        <title>Listeria floridensis sp. nov., Listeria aquatica sp. nov., Listeria cornellensis sp. nov., Listeria riparia sp. nov. and Listeria grandensis sp. nov., from agricultural and natural environments.</title>
        <authorList>
            <person name="den Bakker H.C."/>
            <person name="Warchocki S."/>
            <person name="Wright E.M."/>
            <person name="Allred A.F."/>
            <person name="Ahlstrom C."/>
            <person name="Manuel C.S."/>
            <person name="Stasiewicz M.J."/>
            <person name="Burrell A."/>
            <person name="Roof S."/>
            <person name="Strawn L."/>
            <person name="Fortes E.D."/>
            <person name="Nightingale K.K."/>
            <person name="Kephart D."/>
            <person name="Wiedmann M."/>
        </authorList>
    </citation>
    <scope>NUCLEOTIDE SEQUENCE [LARGE SCALE GENOMIC DNA]</scope>
    <source>
        <strain evidence="5 6">FSL S10-1187</strain>
    </source>
</reference>
<feature type="chain" id="PRO_5046419390" evidence="4">
    <location>
        <begin position="22"/>
        <end position="462"/>
    </location>
</feature>
<keyword evidence="2" id="KW-0813">Transport</keyword>
<dbReference type="InterPro" id="IPR006059">
    <property type="entry name" value="SBP"/>
</dbReference>
<feature type="signal peptide" evidence="4">
    <location>
        <begin position="1"/>
        <end position="21"/>
    </location>
</feature>
<evidence type="ECO:0000256" key="1">
    <source>
        <dbReference type="ARBA" id="ARBA00008520"/>
    </source>
</evidence>
<proteinExistence type="inferred from homology"/>
<protein>
    <submittedName>
        <fullName evidence="5">Lactose ABC transporter substrate-binding protein</fullName>
    </submittedName>
</protein>
<dbReference type="PANTHER" id="PTHR30061:SF50">
    <property type="entry name" value="MALTOSE_MALTODEXTRIN-BINDING PERIPLASMIC PROTEIN"/>
    <property type="match status" value="1"/>
</dbReference>
<name>A0ABP3B1J1_9LIST</name>
<organism evidence="5 6">
    <name type="scientific">Listeria floridensis FSL S10-1187</name>
    <dbReference type="NCBI Taxonomy" id="1265817"/>
    <lineage>
        <taxon>Bacteria</taxon>
        <taxon>Bacillati</taxon>
        <taxon>Bacillota</taxon>
        <taxon>Bacilli</taxon>
        <taxon>Bacillales</taxon>
        <taxon>Listeriaceae</taxon>
        <taxon>Listeria</taxon>
    </lineage>
</organism>
<sequence length="462" mass="51772">MKKVLMALFSVLLLVGLTACGGSGSGDKAGSGTKDTKKDKGLDAIGQTVKFEPNKLVNDGEPIQIDYWTWNDGDPVIELAKDYEKIYPNVKIKIVKTPWDDFWTKLPLALKGKNGPAIFGIHNSQNDILMPYLAPYDISVDDLKADFTSVDSHVVDGKVYYTDSLINTGNIYYNKALWKEAGLTENDIPKTWDEFRAVAKKLTKTENGKIVQAGFNYNFENYSALYEGLNYQKGTLLFKDGGKVANYDNKTTIENMQFLIDLYEKDKVGSKDFGKEAKQSFGNGQTAMVYMWGWYLNELETKYPDIDFGVFATPTPTKDVPFAYDRYNGESTPGINKNQSKAQQAVAQDFLKYLLANDDYSKKGALSLASFPTKKSLKDDADILANPVLKAIAPRVDRLIWPGAFPATVEKTGDQTFDDVLYNGKNMKQAIKDGQEKMESEMKDTDFKSLESAYEFYDEAKK</sequence>
<comment type="similarity">
    <text evidence="1">Belongs to the bacterial solute-binding protein 1 family.</text>
</comment>
<accession>A0ABP3B1J1</accession>
<dbReference type="SUPFAM" id="SSF53850">
    <property type="entry name" value="Periplasmic binding protein-like II"/>
    <property type="match status" value="1"/>
</dbReference>
<dbReference type="Proteomes" id="UP000019249">
    <property type="component" value="Unassembled WGS sequence"/>
</dbReference>
<gene>
    <name evidence="5" type="ORF">MFLO_00630</name>
</gene>
<keyword evidence="6" id="KW-1185">Reference proteome</keyword>